<keyword evidence="1" id="KW-0812">Transmembrane</keyword>
<dbReference type="EMBL" id="FOLT01000009">
    <property type="protein sequence ID" value="SFC52762.1"/>
    <property type="molecule type" value="Genomic_DNA"/>
</dbReference>
<dbReference type="Gene3D" id="1.10.1760.20">
    <property type="match status" value="1"/>
</dbReference>
<protein>
    <submittedName>
        <fullName evidence="2">Niacin transporter</fullName>
    </submittedName>
</protein>
<keyword evidence="3" id="KW-1185">Reference proteome</keyword>
<keyword evidence="1" id="KW-1133">Transmembrane helix</keyword>
<feature type="transmembrane region" description="Helical" evidence="1">
    <location>
        <begin position="85"/>
        <end position="105"/>
    </location>
</feature>
<name>A0A1I1JXQ8_9LACT</name>
<feature type="transmembrane region" description="Helical" evidence="1">
    <location>
        <begin position="153"/>
        <end position="180"/>
    </location>
</feature>
<sequence length="196" mass="21454">MFFIKQTTALRKTNTLRLTLTALLTAIAIMIPMVMPIKVLIEPASFTLASHVPIFFAMFLSPFIAVMVSLGSAVGFLLAGFPIVITLRALSHVVFALIGALYLQYRREEVLASPLKSQLFSFTIGILHALAEVAVVSLFFFGLIGSGDYQAGFFYAVFLLVGVGTVVHSMVDFLIAQVMWKSMGSRMIQLARKVKA</sequence>
<organism evidence="2 3">
    <name type="scientific">Alkalibacterium subtropicum</name>
    <dbReference type="NCBI Taxonomy" id="753702"/>
    <lineage>
        <taxon>Bacteria</taxon>
        <taxon>Bacillati</taxon>
        <taxon>Bacillota</taxon>
        <taxon>Bacilli</taxon>
        <taxon>Lactobacillales</taxon>
        <taxon>Carnobacteriaceae</taxon>
        <taxon>Alkalibacterium</taxon>
    </lineage>
</organism>
<evidence type="ECO:0000313" key="2">
    <source>
        <dbReference type="EMBL" id="SFC52762.1"/>
    </source>
</evidence>
<feature type="transmembrane region" description="Helical" evidence="1">
    <location>
        <begin position="20"/>
        <end position="41"/>
    </location>
</feature>
<dbReference type="STRING" id="753702.SAMN04488102_10941"/>
<evidence type="ECO:0000313" key="3">
    <source>
        <dbReference type="Proteomes" id="UP000199612"/>
    </source>
</evidence>
<proteinExistence type="predicted"/>
<feature type="transmembrane region" description="Helical" evidence="1">
    <location>
        <begin position="117"/>
        <end position="141"/>
    </location>
</feature>
<dbReference type="OrthoDB" id="1631895at2"/>
<evidence type="ECO:0000256" key="1">
    <source>
        <dbReference type="SAM" id="Phobius"/>
    </source>
</evidence>
<dbReference type="AlphaFoldDB" id="A0A1I1JXQ8"/>
<accession>A0A1I1JXQ8</accession>
<reference evidence="3" key="1">
    <citation type="submission" date="2016-10" db="EMBL/GenBank/DDBJ databases">
        <authorList>
            <person name="Varghese N."/>
            <person name="Submissions S."/>
        </authorList>
    </citation>
    <scope>NUCLEOTIDE SEQUENCE [LARGE SCALE GENOMIC DNA]</scope>
    <source>
        <strain evidence="3">DSM 23664</strain>
    </source>
</reference>
<gene>
    <name evidence="2" type="ORF">SAMN04488102_10941</name>
</gene>
<keyword evidence="1" id="KW-0472">Membrane</keyword>
<feature type="transmembrane region" description="Helical" evidence="1">
    <location>
        <begin position="53"/>
        <end position="79"/>
    </location>
</feature>
<dbReference type="Proteomes" id="UP000199612">
    <property type="component" value="Unassembled WGS sequence"/>
</dbReference>
<dbReference type="RefSeq" id="WP_091530712.1">
    <property type="nucleotide sequence ID" value="NZ_FOLT01000009.1"/>
</dbReference>